<dbReference type="PROSITE" id="PS00713">
    <property type="entry name" value="NA_DICARBOXYL_SYMP_1"/>
    <property type="match status" value="1"/>
</dbReference>
<evidence type="ECO:0000256" key="8">
    <source>
        <dbReference type="SAM" id="MobiDB-lite"/>
    </source>
</evidence>
<dbReference type="Proteomes" id="UP001501736">
    <property type="component" value="Unassembled WGS sequence"/>
</dbReference>
<keyword evidence="6 9" id="KW-1133">Transmembrane helix</keyword>
<feature type="compositionally biased region" description="Low complexity" evidence="8">
    <location>
        <begin position="9"/>
        <end position="22"/>
    </location>
</feature>
<gene>
    <name evidence="10" type="ORF">GCM10020260_21130</name>
</gene>
<evidence type="ECO:0000256" key="3">
    <source>
        <dbReference type="ARBA" id="ARBA00022475"/>
    </source>
</evidence>
<feature type="transmembrane region" description="Helical" evidence="9">
    <location>
        <begin position="207"/>
        <end position="232"/>
    </location>
</feature>
<evidence type="ECO:0000256" key="9">
    <source>
        <dbReference type="SAM" id="Phobius"/>
    </source>
</evidence>
<feature type="transmembrane region" description="Helical" evidence="9">
    <location>
        <begin position="105"/>
        <end position="126"/>
    </location>
</feature>
<feature type="region of interest" description="Disordered" evidence="8">
    <location>
        <begin position="1"/>
        <end position="24"/>
    </location>
</feature>
<feature type="transmembrane region" description="Helical" evidence="9">
    <location>
        <begin position="169"/>
        <end position="186"/>
    </location>
</feature>
<evidence type="ECO:0000256" key="6">
    <source>
        <dbReference type="ARBA" id="ARBA00022989"/>
    </source>
</evidence>
<feature type="transmembrane region" description="Helical" evidence="9">
    <location>
        <begin position="68"/>
        <end position="93"/>
    </location>
</feature>
<dbReference type="Pfam" id="PF00375">
    <property type="entry name" value="SDF"/>
    <property type="match status" value="1"/>
</dbReference>
<feature type="transmembrane region" description="Helical" evidence="9">
    <location>
        <begin position="37"/>
        <end position="56"/>
    </location>
</feature>
<dbReference type="InterPro" id="IPR001991">
    <property type="entry name" value="Na-dicarboxylate_symporter"/>
</dbReference>
<keyword evidence="2" id="KW-0813">Transport</keyword>
<dbReference type="InterPro" id="IPR018107">
    <property type="entry name" value="Na-dicarboxylate_symporter_CS"/>
</dbReference>
<evidence type="ECO:0000313" key="11">
    <source>
        <dbReference type="Proteomes" id="UP001501736"/>
    </source>
</evidence>
<dbReference type="PANTHER" id="PTHR42865">
    <property type="entry name" value="PROTON/GLUTAMATE-ASPARTATE SYMPORTER"/>
    <property type="match status" value="1"/>
</dbReference>
<keyword evidence="11" id="KW-1185">Reference proteome</keyword>
<feature type="transmembrane region" description="Helical" evidence="9">
    <location>
        <begin position="252"/>
        <end position="271"/>
    </location>
</feature>
<dbReference type="PANTHER" id="PTHR42865:SF7">
    <property type="entry name" value="PROTON_GLUTAMATE-ASPARTATE SYMPORTER"/>
    <property type="match status" value="1"/>
</dbReference>
<evidence type="ECO:0000256" key="4">
    <source>
        <dbReference type="ARBA" id="ARBA00022692"/>
    </source>
</evidence>
<dbReference type="InterPro" id="IPR036458">
    <property type="entry name" value="Na:dicarbo_symporter_sf"/>
</dbReference>
<evidence type="ECO:0000256" key="5">
    <source>
        <dbReference type="ARBA" id="ARBA00022847"/>
    </source>
</evidence>
<comment type="subcellular location">
    <subcellularLocation>
        <location evidence="1">Cell membrane</location>
        <topology evidence="1">Multi-pass membrane protein</topology>
    </subcellularLocation>
</comment>
<feature type="region of interest" description="Disordered" evidence="8">
    <location>
        <begin position="432"/>
        <end position="457"/>
    </location>
</feature>
<dbReference type="RefSeq" id="WP_344721121.1">
    <property type="nucleotide sequence ID" value="NZ_BAAAYG010000009.1"/>
</dbReference>
<keyword evidence="7 9" id="KW-0472">Membrane</keyword>
<accession>A0ABP6RHM0</accession>
<proteinExistence type="predicted"/>
<dbReference type="PRINTS" id="PR00173">
    <property type="entry name" value="EDTRNSPORT"/>
</dbReference>
<keyword evidence="5" id="KW-0769">Symport</keyword>
<sequence length="457" mass="47018">MADDPRTTSAADPSDPSGSSGEPPRRSLWRRYLDIPLIWKLAVALVLGVVAGLAVGEPITVIEPLGDIFLRLLSMLVMPLILLTLVSGVASVSPTTLGRIGGKAFIYYLVTTAFAMAAGIGLALLISPGAGLTLDGTEEVEEQSAPPLSQVLTDIVPENIFSALADGRVLAVMFFALVAGVALAFLQDSGEERLSSLAADLRRVVDGGVELVFLIIRGVLQYSPIGVFALIAVVVGETGADALLPLAKLTGVVYGGIAVQIVVYTVILLLFRAPIGRFFRAAKEPMLTGFVTRSSSGTLPVTSQAAEKLGVGKGVYSFTLPLGATINMDGTAIYVGAATVFVADVTGAQLTLAQLATVAAVGVLASVGTAGVPGAGLIMLTMAVTSAGLPMGPVALVAGIDAILDMGRTVCNVTGDLTGTRVIAKSEKGMLAEDAGRRARPDSAVEREEAPGRPRIR</sequence>
<comment type="caution">
    <text evidence="10">The sequence shown here is derived from an EMBL/GenBank/DDBJ whole genome shotgun (WGS) entry which is preliminary data.</text>
</comment>
<dbReference type="Gene3D" id="1.10.3860.10">
    <property type="entry name" value="Sodium:dicarboxylate symporter"/>
    <property type="match status" value="1"/>
</dbReference>
<keyword evidence="3" id="KW-1003">Cell membrane</keyword>
<protein>
    <submittedName>
        <fullName evidence="10">Dicarboxylate/amino acid:cation symporter</fullName>
    </submittedName>
</protein>
<reference evidence="11" key="1">
    <citation type="journal article" date="2019" name="Int. J. Syst. Evol. Microbiol.">
        <title>The Global Catalogue of Microorganisms (GCM) 10K type strain sequencing project: providing services to taxonomists for standard genome sequencing and annotation.</title>
        <authorList>
            <consortium name="The Broad Institute Genomics Platform"/>
            <consortium name="The Broad Institute Genome Sequencing Center for Infectious Disease"/>
            <person name="Wu L."/>
            <person name="Ma J."/>
        </authorList>
    </citation>
    <scope>NUCLEOTIDE SEQUENCE [LARGE SCALE GENOMIC DNA]</scope>
    <source>
        <strain evidence="11">JCM 11483</strain>
    </source>
</reference>
<evidence type="ECO:0000256" key="2">
    <source>
        <dbReference type="ARBA" id="ARBA00022448"/>
    </source>
</evidence>
<evidence type="ECO:0000313" key="10">
    <source>
        <dbReference type="EMBL" id="GAA3286416.1"/>
    </source>
</evidence>
<evidence type="ECO:0000256" key="7">
    <source>
        <dbReference type="ARBA" id="ARBA00023136"/>
    </source>
</evidence>
<name>A0ABP6RHM0_9MICC</name>
<dbReference type="EMBL" id="BAAAYG010000009">
    <property type="protein sequence ID" value="GAA3286416.1"/>
    <property type="molecule type" value="Genomic_DNA"/>
</dbReference>
<keyword evidence="4 9" id="KW-0812">Transmembrane</keyword>
<organism evidence="10 11">
    <name type="scientific">Nesterenkonia halobia</name>
    <dbReference type="NCBI Taxonomy" id="37922"/>
    <lineage>
        <taxon>Bacteria</taxon>
        <taxon>Bacillati</taxon>
        <taxon>Actinomycetota</taxon>
        <taxon>Actinomycetes</taxon>
        <taxon>Micrococcales</taxon>
        <taxon>Micrococcaceae</taxon>
        <taxon>Nesterenkonia</taxon>
    </lineage>
</organism>
<dbReference type="SUPFAM" id="SSF118215">
    <property type="entry name" value="Proton glutamate symport protein"/>
    <property type="match status" value="1"/>
</dbReference>
<evidence type="ECO:0000256" key="1">
    <source>
        <dbReference type="ARBA" id="ARBA00004651"/>
    </source>
</evidence>